<dbReference type="PANTHER" id="PTHR36307:SF1">
    <property type="entry name" value="FLAGELLA BASAL BODY P-RING FORMATION PROTEIN FLGA"/>
    <property type="match status" value="1"/>
</dbReference>
<sequence>MKLTEQSVTVRLPLPGLDGQSGGSGASPAGVLCALLLALACSNATADEALDRQVDQAVHQYFTQQLADKAAEEGWQNPRFTQKVFALPDGAPTGPCEQPLQARGTEQHWSGYGRLRLTLACPAPAWSVDVTVQATVYIQAVMATRVIEREQLITSAMLGYQEVAVSRQSSGYFNRIDQVAGLSAKRRTRSQQVLSRDMLVEPWQVRRGERVTVVANHGDIHASTEGEALQDGHMGMLIRVRNTASGKVIEARVIGRARVTSTLERPGK</sequence>
<dbReference type="RefSeq" id="WP_095041261.1">
    <property type="nucleotide sequence ID" value="NZ_JAAQYU010000030.1"/>
</dbReference>
<dbReference type="Pfam" id="PF13144">
    <property type="entry name" value="ChapFlgA"/>
    <property type="match status" value="1"/>
</dbReference>
<evidence type="ECO:0000259" key="1">
    <source>
        <dbReference type="Pfam" id="PF13144"/>
    </source>
</evidence>
<dbReference type="InterPro" id="IPR017585">
    <property type="entry name" value="SAF_FlgA"/>
</dbReference>
<dbReference type="AlphaFoldDB" id="A0A9Q5B8I1"/>
<dbReference type="NCBIfam" id="TIGR03170">
    <property type="entry name" value="flgA_cterm"/>
    <property type="match status" value="1"/>
</dbReference>
<keyword evidence="2" id="KW-0966">Cell projection</keyword>
<dbReference type="Gene3D" id="3.90.1210.10">
    <property type="entry name" value="Antifreeze-like/N-acetylneuraminic acid synthase C-terminal domain"/>
    <property type="match status" value="1"/>
</dbReference>
<dbReference type="PANTHER" id="PTHR36307">
    <property type="entry name" value="FLAGELLA BASAL BODY P-RING FORMATION PROTEIN FLGA"/>
    <property type="match status" value="1"/>
</dbReference>
<dbReference type="InterPro" id="IPR039246">
    <property type="entry name" value="Flagellar_FlgA"/>
</dbReference>
<accession>A0A9Q5B8I1</accession>
<feature type="domain" description="Flagella basal body P-ring formation protein FlgA SAF" evidence="1">
    <location>
        <begin position="139"/>
        <end position="259"/>
    </location>
</feature>
<dbReference type="Proteomes" id="UP000564604">
    <property type="component" value="Unassembled WGS sequence"/>
</dbReference>
<keyword evidence="2" id="KW-0969">Cilium</keyword>
<name>A0A9Q5B8I1_PSEFR</name>
<reference evidence="2 3" key="1">
    <citation type="journal article" date="2020" name="Front. Microbiol.">
        <title>Genetic Organization of the aprX-lipA2 Operon Affects the Proteolytic Potential of Pseudomonas Species in Milk.</title>
        <authorList>
            <person name="Maier C."/>
            <person name="Huptas C."/>
            <person name="von Neubeck M."/>
            <person name="Scherer S."/>
            <person name="Wenning M."/>
            <person name="Lucking G."/>
        </authorList>
    </citation>
    <scope>NUCLEOTIDE SEQUENCE [LARGE SCALE GENOMIC DNA]</scope>
    <source>
        <strain evidence="2 3">WS 5094</strain>
    </source>
</reference>
<protein>
    <submittedName>
        <fullName evidence="2">Flagellar basal body P-ring formation protein FlgA</fullName>
    </submittedName>
</protein>
<organism evidence="2 3">
    <name type="scientific">Pseudomonas fragi</name>
    <dbReference type="NCBI Taxonomy" id="296"/>
    <lineage>
        <taxon>Bacteria</taxon>
        <taxon>Pseudomonadati</taxon>
        <taxon>Pseudomonadota</taxon>
        <taxon>Gammaproteobacteria</taxon>
        <taxon>Pseudomonadales</taxon>
        <taxon>Pseudomonadaceae</taxon>
        <taxon>Pseudomonas</taxon>
    </lineage>
</organism>
<dbReference type="GO" id="GO:0044780">
    <property type="term" value="P:bacterial-type flagellum assembly"/>
    <property type="evidence" value="ECO:0007669"/>
    <property type="project" value="InterPro"/>
</dbReference>
<proteinExistence type="predicted"/>
<dbReference type="CDD" id="cd11614">
    <property type="entry name" value="SAF_CpaB_FlgA_like"/>
    <property type="match status" value="1"/>
</dbReference>
<keyword evidence="2" id="KW-0282">Flagellum</keyword>
<dbReference type="EMBL" id="JAAQYX010000043">
    <property type="protein sequence ID" value="NNB51991.1"/>
    <property type="molecule type" value="Genomic_DNA"/>
</dbReference>
<dbReference type="Gene3D" id="2.30.30.760">
    <property type="match status" value="1"/>
</dbReference>
<gene>
    <name evidence="2" type="primary">flgA</name>
    <name evidence="2" type="ORF">HBN89_22450</name>
</gene>
<comment type="caution">
    <text evidence="2">The sequence shown here is derived from an EMBL/GenBank/DDBJ whole genome shotgun (WGS) entry which is preliminary data.</text>
</comment>
<evidence type="ECO:0000313" key="3">
    <source>
        <dbReference type="Proteomes" id="UP000564604"/>
    </source>
</evidence>
<evidence type="ECO:0000313" key="2">
    <source>
        <dbReference type="EMBL" id="NNB51991.1"/>
    </source>
</evidence>